<evidence type="ECO:0000256" key="4">
    <source>
        <dbReference type="ARBA" id="ARBA00022597"/>
    </source>
</evidence>
<name>A0AAN4W311_9BACT</name>
<feature type="transmembrane region" description="Helical" evidence="9">
    <location>
        <begin position="34"/>
        <end position="54"/>
    </location>
</feature>
<feature type="transmembrane region" description="Helical" evidence="9">
    <location>
        <begin position="133"/>
        <end position="155"/>
    </location>
</feature>
<keyword evidence="8 9" id="KW-0472">Membrane</keyword>
<evidence type="ECO:0000313" key="10">
    <source>
        <dbReference type="EMBL" id="GJM64746.1"/>
    </source>
</evidence>
<keyword evidence="6" id="KW-0769">Symport</keyword>
<feature type="transmembrane region" description="Helical" evidence="9">
    <location>
        <begin position="323"/>
        <end position="341"/>
    </location>
</feature>
<dbReference type="GO" id="GO:0016020">
    <property type="term" value="C:membrane"/>
    <property type="evidence" value="ECO:0007669"/>
    <property type="project" value="InterPro"/>
</dbReference>
<dbReference type="GO" id="GO:0015293">
    <property type="term" value="F:symporter activity"/>
    <property type="evidence" value="ECO:0007669"/>
    <property type="project" value="UniProtKB-KW"/>
</dbReference>
<dbReference type="EMBL" id="BQKE01000006">
    <property type="protein sequence ID" value="GJM64746.1"/>
    <property type="molecule type" value="Genomic_DNA"/>
</dbReference>
<reference evidence="10 11" key="1">
    <citation type="submission" date="2021-12" db="EMBL/GenBank/DDBJ databases">
        <title>Genome sequencing of bacteria with rrn-lacking chromosome and rrn-plasmid.</title>
        <authorList>
            <person name="Anda M."/>
            <person name="Iwasaki W."/>
        </authorList>
    </citation>
    <scope>NUCLEOTIDE SEQUENCE [LARGE SCALE GENOMIC DNA]</scope>
    <source>
        <strain evidence="10 11">NBRC 15940</strain>
    </source>
</reference>
<keyword evidence="4" id="KW-0762">Sugar transport</keyword>
<accession>A0AAN4W311</accession>
<feature type="transmembrane region" description="Helical" evidence="9">
    <location>
        <begin position="176"/>
        <end position="195"/>
    </location>
</feature>
<sequence>MNEFGAIGLIAVGSFGAASFYVPLNKVQKWSWEVYWIIQGIAAWMVAPWLFAALTVPTGNLLTILTEAPADACAWAIFFGMLWGVGGLTFGLSIRYLGIAMGQSIALGFCAAFGTLIPPLVAGENLLSSKMGILMIAGVAVCLLGISLIGYAGALKTKGLSVEEQKEAVKEFALKKGLLIAFVAGLMSAAFSYGFEVGKPIENIALKYGTNPLFQSNPTLIFILAGGFMTNFIYCIYLMVRNKTYQDLLQMPLNNNLSNVFYCVVGGMLWFLQFHFYGMGKSQLSSGFAPFAWSILMALNIALGNLWGMFLGEWKGVNFKTTVMLIQGIVVLILSTFIISFG</sequence>
<dbReference type="AlphaFoldDB" id="A0AAN4W311"/>
<keyword evidence="1" id="KW-0813">Transport</keyword>
<organism evidence="10 11">
    <name type="scientific">Persicobacter diffluens</name>
    <dbReference type="NCBI Taxonomy" id="981"/>
    <lineage>
        <taxon>Bacteria</taxon>
        <taxon>Pseudomonadati</taxon>
        <taxon>Bacteroidota</taxon>
        <taxon>Cytophagia</taxon>
        <taxon>Cytophagales</taxon>
        <taxon>Persicobacteraceae</taxon>
        <taxon>Persicobacter</taxon>
    </lineage>
</organism>
<keyword evidence="7 9" id="KW-1133">Transmembrane helix</keyword>
<keyword evidence="3" id="KW-0997">Cell inner membrane</keyword>
<feature type="transmembrane region" description="Helical" evidence="9">
    <location>
        <begin position="220"/>
        <end position="240"/>
    </location>
</feature>
<evidence type="ECO:0000256" key="8">
    <source>
        <dbReference type="ARBA" id="ARBA00023136"/>
    </source>
</evidence>
<evidence type="ECO:0000256" key="2">
    <source>
        <dbReference type="ARBA" id="ARBA00022475"/>
    </source>
</evidence>
<protein>
    <submittedName>
        <fullName evidence="10">Sugar:proton symporter</fullName>
    </submittedName>
</protein>
<evidence type="ECO:0000313" key="11">
    <source>
        <dbReference type="Proteomes" id="UP001310022"/>
    </source>
</evidence>
<evidence type="ECO:0000256" key="3">
    <source>
        <dbReference type="ARBA" id="ARBA00022519"/>
    </source>
</evidence>
<feature type="transmembrane region" description="Helical" evidence="9">
    <location>
        <begin position="260"/>
        <end position="279"/>
    </location>
</feature>
<gene>
    <name evidence="10" type="ORF">PEDI_52980</name>
</gene>
<dbReference type="Proteomes" id="UP001310022">
    <property type="component" value="Unassembled WGS sequence"/>
</dbReference>
<feature type="transmembrane region" description="Helical" evidence="9">
    <location>
        <begin position="74"/>
        <end position="97"/>
    </location>
</feature>
<dbReference type="RefSeq" id="WP_338239802.1">
    <property type="nucleotide sequence ID" value="NZ_BQKE01000006.1"/>
</dbReference>
<keyword evidence="11" id="KW-1185">Reference proteome</keyword>
<evidence type="ECO:0000256" key="7">
    <source>
        <dbReference type="ARBA" id="ARBA00022989"/>
    </source>
</evidence>
<dbReference type="GO" id="GO:0015153">
    <property type="term" value="F:rhamnose transmembrane transporter activity"/>
    <property type="evidence" value="ECO:0007669"/>
    <property type="project" value="InterPro"/>
</dbReference>
<evidence type="ECO:0000256" key="5">
    <source>
        <dbReference type="ARBA" id="ARBA00022692"/>
    </source>
</evidence>
<comment type="caution">
    <text evidence="10">The sequence shown here is derived from an EMBL/GenBank/DDBJ whole genome shotgun (WGS) entry which is preliminary data.</text>
</comment>
<evidence type="ECO:0000256" key="9">
    <source>
        <dbReference type="SAM" id="Phobius"/>
    </source>
</evidence>
<dbReference type="Pfam" id="PF06379">
    <property type="entry name" value="RhaT"/>
    <property type="match status" value="1"/>
</dbReference>
<feature type="transmembrane region" description="Helical" evidence="9">
    <location>
        <begin position="6"/>
        <end position="22"/>
    </location>
</feature>
<evidence type="ECO:0000256" key="6">
    <source>
        <dbReference type="ARBA" id="ARBA00022847"/>
    </source>
</evidence>
<keyword evidence="2" id="KW-1003">Cell membrane</keyword>
<feature type="transmembrane region" description="Helical" evidence="9">
    <location>
        <begin position="291"/>
        <end position="311"/>
    </location>
</feature>
<evidence type="ECO:0000256" key="1">
    <source>
        <dbReference type="ARBA" id="ARBA00022448"/>
    </source>
</evidence>
<dbReference type="InterPro" id="IPR004673">
    <property type="entry name" value="L-rhamnose-proton_sym_RhaT"/>
</dbReference>
<proteinExistence type="predicted"/>
<keyword evidence="5 9" id="KW-0812">Transmembrane</keyword>
<feature type="transmembrane region" description="Helical" evidence="9">
    <location>
        <begin position="104"/>
        <end position="121"/>
    </location>
</feature>